<evidence type="ECO:0000313" key="3">
    <source>
        <dbReference type="Proteomes" id="UP001501116"/>
    </source>
</evidence>
<evidence type="ECO:0000313" key="2">
    <source>
        <dbReference type="EMBL" id="GAA1983197.1"/>
    </source>
</evidence>
<reference evidence="2 3" key="1">
    <citation type="journal article" date="2019" name="Int. J. Syst. Evol. Microbiol.">
        <title>The Global Catalogue of Microorganisms (GCM) 10K type strain sequencing project: providing services to taxonomists for standard genome sequencing and annotation.</title>
        <authorList>
            <consortium name="The Broad Institute Genomics Platform"/>
            <consortium name="The Broad Institute Genome Sequencing Center for Infectious Disease"/>
            <person name="Wu L."/>
            <person name="Ma J."/>
        </authorList>
    </citation>
    <scope>NUCLEOTIDE SEQUENCE [LARGE SCALE GENOMIC DNA]</scope>
    <source>
        <strain evidence="2 3">JCM 14545</strain>
    </source>
</reference>
<sequence length="187" mass="21220">MTREELAELYRSFRRYAWRLEARDVYGVPAENARLQAFLAGESLPESATKTAWGEQTAAAAAAGRSFARVRMIGHPVTDYTRWEMSVYPENIAAGEDVRILDRAWLNDENPLWQQDVWLFDDETAVIQRYADDGAYLGPELADDPAPYVALRARALELSVPYSEYTLLPDQRSDESVPTREATTIEL</sequence>
<feature type="domain" description="DUF6879" evidence="1">
    <location>
        <begin position="4"/>
        <end position="166"/>
    </location>
</feature>
<comment type="caution">
    <text evidence="2">The sequence shown here is derived from an EMBL/GenBank/DDBJ whole genome shotgun (WGS) entry which is preliminary data.</text>
</comment>
<gene>
    <name evidence="2" type="ORF">GCM10009754_70370</name>
</gene>
<organism evidence="2 3">
    <name type="scientific">Amycolatopsis minnesotensis</name>
    <dbReference type="NCBI Taxonomy" id="337894"/>
    <lineage>
        <taxon>Bacteria</taxon>
        <taxon>Bacillati</taxon>
        <taxon>Actinomycetota</taxon>
        <taxon>Actinomycetes</taxon>
        <taxon>Pseudonocardiales</taxon>
        <taxon>Pseudonocardiaceae</taxon>
        <taxon>Amycolatopsis</taxon>
    </lineage>
</organism>
<dbReference type="RefSeq" id="WP_344429009.1">
    <property type="nucleotide sequence ID" value="NZ_BAAANN010000038.1"/>
</dbReference>
<protein>
    <recommendedName>
        <fullName evidence="1">DUF6879 domain-containing protein</fullName>
    </recommendedName>
</protein>
<keyword evidence="3" id="KW-1185">Reference proteome</keyword>
<proteinExistence type="predicted"/>
<accession>A0ABN2SAB0</accession>
<name>A0ABN2SAB0_9PSEU</name>
<dbReference type="Pfam" id="PF21806">
    <property type="entry name" value="DUF6879"/>
    <property type="match status" value="1"/>
</dbReference>
<dbReference type="EMBL" id="BAAANN010000038">
    <property type="protein sequence ID" value="GAA1983197.1"/>
    <property type="molecule type" value="Genomic_DNA"/>
</dbReference>
<evidence type="ECO:0000259" key="1">
    <source>
        <dbReference type="Pfam" id="PF21806"/>
    </source>
</evidence>
<dbReference type="Proteomes" id="UP001501116">
    <property type="component" value="Unassembled WGS sequence"/>
</dbReference>
<dbReference type="InterPro" id="IPR049244">
    <property type="entry name" value="DUF6879"/>
</dbReference>